<dbReference type="Pfam" id="PF14864">
    <property type="entry name" value="Alkyl_sulf_C"/>
    <property type="match status" value="1"/>
</dbReference>
<proteinExistence type="predicted"/>
<dbReference type="Proteomes" id="UP000245657">
    <property type="component" value="Unassembled WGS sequence"/>
</dbReference>
<comment type="caution">
    <text evidence="2">The sequence shown here is derived from an EMBL/GenBank/DDBJ whole genome shotgun (WGS) entry which is preliminary data.</text>
</comment>
<evidence type="ECO:0000313" key="2">
    <source>
        <dbReference type="EMBL" id="PWR72341.1"/>
    </source>
</evidence>
<dbReference type="RefSeq" id="WP_109968831.1">
    <property type="nucleotide sequence ID" value="NZ_CP176093.1"/>
</dbReference>
<evidence type="ECO:0000259" key="1">
    <source>
        <dbReference type="Pfam" id="PF14864"/>
    </source>
</evidence>
<protein>
    <recommendedName>
        <fullName evidence="1">Alkyl sulfatase C-terminal domain-containing protein</fullName>
    </recommendedName>
</protein>
<evidence type="ECO:0000313" key="3">
    <source>
        <dbReference type="Proteomes" id="UP000245657"/>
    </source>
</evidence>
<dbReference type="InterPro" id="IPR029229">
    <property type="entry name" value="Alkyl_sulf_C"/>
</dbReference>
<reference evidence="2 3" key="1">
    <citation type="submission" date="2018-05" db="EMBL/GenBank/DDBJ databases">
        <title>Draft genome of Methanospirillum lacunae Ki8-1.</title>
        <authorList>
            <person name="Dueholm M.S."/>
            <person name="Nielsen P.H."/>
            <person name="Bakmann L.F."/>
            <person name="Otzen D.E."/>
        </authorList>
    </citation>
    <scope>NUCLEOTIDE SEQUENCE [LARGE SCALE GENOMIC DNA]</scope>
    <source>
        <strain evidence="2 3">Ki8-1</strain>
    </source>
</reference>
<organism evidence="2 3">
    <name type="scientific">Methanospirillum lacunae</name>
    <dbReference type="NCBI Taxonomy" id="668570"/>
    <lineage>
        <taxon>Archaea</taxon>
        <taxon>Methanobacteriati</taxon>
        <taxon>Methanobacteriota</taxon>
        <taxon>Stenosarchaea group</taxon>
        <taxon>Methanomicrobia</taxon>
        <taxon>Methanomicrobiales</taxon>
        <taxon>Methanospirillaceae</taxon>
        <taxon>Methanospirillum</taxon>
    </lineage>
</organism>
<sequence>MRGYHDCHVHEPVIGLYFCQVNGKKADGEDYKMNIVLSDMGDKALIQVKNDALIH</sequence>
<keyword evidence="3" id="KW-1185">Reference proteome</keyword>
<gene>
    <name evidence="2" type="ORF">DK846_09405</name>
</gene>
<accession>A0A2V2N9Q9</accession>
<name>A0A2V2N9Q9_9EURY</name>
<feature type="domain" description="Alkyl sulfatase C-terminal" evidence="1">
    <location>
        <begin position="20"/>
        <end position="55"/>
    </location>
</feature>
<dbReference type="EMBL" id="QGMY01000007">
    <property type="protein sequence ID" value="PWR72341.1"/>
    <property type="molecule type" value="Genomic_DNA"/>
</dbReference>
<dbReference type="AlphaFoldDB" id="A0A2V2N9Q9"/>
<dbReference type="GeneID" id="97547936"/>